<proteinExistence type="predicted"/>
<evidence type="ECO:0000313" key="3">
    <source>
        <dbReference type="EMBL" id="KAB0269757.1"/>
    </source>
</evidence>
<feature type="transmembrane region" description="Helical" evidence="1">
    <location>
        <begin position="90"/>
        <end position="108"/>
    </location>
</feature>
<gene>
    <name evidence="3" type="ORF">FEZ63_00365</name>
</gene>
<keyword evidence="1" id="KW-0472">Membrane</keyword>
<accession>A0A5N3PJ44</accession>
<keyword evidence="4" id="KW-1185">Reference proteome</keyword>
<protein>
    <submittedName>
        <fullName evidence="3">VanZ family protein</fullName>
    </submittedName>
</protein>
<dbReference type="EMBL" id="VCMV01000001">
    <property type="protein sequence ID" value="KAB0269757.1"/>
    <property type="molecule type" value="Genomic_DNA"/>
</dbReference>
<evidence type="ECO:0000313" key="4">
    <source>
        <dbReference type="Proteomes" id="UP000325684"/>
    </source>
</evidence>
<keyword evidence="1" id="KW-1133">Transmembrane helix</keyword>
<evidence type="ECO:0000256" key="1">
    <source>
        <dbReference type="SAM" id="Phobius"/>
    </source>
</evidence>
<feature type="transmembrane region" description="Helical" evidence="1">
    <location>
        <begin position="6"/>
        <end position="26"/>
    </location>
</feature>
<keyword evidence="1" id="KW-0812">Transmembrane</keyword>
<dbReference type="OrthoDB" id="8101133at2"/>
<name>A0A5N3PJ44_9HYPH</name>
<feature type="transmembrane region" description="Helical" evidence="1">
    <location>
        <begin position="38"/>
        <end position="55"/>
    </location>
</feature>
<dbReference type="Proteomes" id="UP000325684">
    <property type="component" value="Unassembled WGS sequence"/>
</dbReference>
<dbReference type="AlphaFoldDB" id="A0A5N3PJ44"/>
<organism evidence="3 4">
    <name type="scientific">Microvirga brassicacearum</name>
    <dbReference type="NCBI Taxonomy" id="2580413"/>
    <lineage>
        <taxon>Bacteria</taxon>
        <taxon>Pseudomonadati</taxon>
        <taxon>Pseudomonadota</taxon>
        <taxon>Alphaproteobacteria</taxon>
        <taxon>Hyphomicrobiales</taxon>
        <taxon>Methylobacteriaceae</taxon>
        <taxon>Microvirga</taxon>
    </lineage>
</organism>
<evidence type="ECO:0000259" key="2">
    <source>
        <dbReference type="Pfam" id="PF04892"/>
    </source>
</evidence>
<feature type="domain" description="VanZ-like" evidence="2">
    <location>
        <begin position="34"/>
        <end position="107"/>
    </location>
</feature>
<sequence>MTFEVFFRWVAWLLTLAILAFTLSPIEHRPVTSAPADLERFAAFVVTGAAFWLAYPKQRFGIMLLVTGGGALLETAQALVPGRHGRLEDGLIKALGTLLGAAIALLIEREIKRRRKIR</sequence>
<dbReference type="PIRSF" id="PIRSF033367">
    <property type="entry name" value="UCP033367_VanZ"/>
    <property type="match status" value="1"/>
</dbReference>
<reference evidence="3 4" key="1">
    <citation type="journal article" date="2019" name="Microorganisms">
        <title>Genome Insights into the Novel Species Microvirga brassicacearum, a Rapeseed Endophyte with Biotechnological Potential.</title>
        <authorList>
            <person name="Jimenez-Gomez A."/>
            <person name="Saati-Santamaria Z."/>
            <person name="Igual J.M."/>
            <person name="Rivas R."/>
            <person name="Mateos P.F."/>
            <person name="Garcia-Fraile P."/>
        </authorList>
    </citation>
    <scope>NUCLEOTIDE SEQUENCE [LARGE SCALE GENOMIC DNA]</scope>
    <source>
        <strain evidence="3 4">CDVBN77</strain>
    </source>
</reference>
<dbReference type="InterPro" id="IPR017015">
    <property type="entry name" value="UCP033367_VanZ"/>
</dbReference>
<dbReference type="InterPro" id="IPR006976">
    <property type="entry name" value="VanZ-like"/>
</dbReference>
<dbReference type="Pfam" id="PF04892">
    <property type="entry name" value="VanZ"/>
    <property type="match status" value="1"/>
</dbReference>
<comment type="caution">
    <text evidence="3">The sequence shown here is derived from an EMBL/GenBank/DDBJ whole genome shotgun (WGS) entry which is preliminary data.</text>
</comment>